<proteinExistence type="inferred from homology"/>
<keyword evidence="5" id="KW-1185">Reference proteome</keyword>
<reference evidence="4 5" key="1">
    <citation type="submission" date="2023-04" db="EMBL/GenBank/DDBJ databases">
        <title>Two novel species of Flavobacterium.</title>
        <authorList>
            <person name="Liu Q."/>
            <person name="Xin Y.-H."/>
        </authorList>
    </citation>
    <scope>NUCLEOTIDE SEQUENCE [LARGE SCALE GENOMIC DNA]</scope>
    <source>
        <strain evidence="4 5">LB2P87</strain>
    </source>
</reference>
<dbReference type="AlphaFoldDB" id="A0AAW6TRN1"/>
<organism evidence="4 5">
    <name type="scientific">Flavobacterium yafengii</name>
    <dbReference type="NCBI Taxonomy" id="3041253"/>
    <lineage>
        <taxon>Bacteria</taxon>
        <taxon>Pseudomonadati</taxon>
        <taxon>Bacteroidota</taxon>
        <taxon>Flavobacteriia</taxon>
        <taxon>Flavobacteriales</taxon>
        <taxon>Flavobacteriaceae</taxon>
        <taxon>Flavobacterium</taxon>
    </lineage>
</organism>
<evidence type="ECO:0000256" key="3">
    <source>
        <dbReference type="SAM" id="SignalP"/>
    </source>
</evidence>
<protein>
    <submittedName>
        <fullName evidence="4">Ice-binding family protein</fullName>
    </submittedName>
</protein>
<dbReference type="RefSeq" id="WP_282718264.1">
    <property type="nucleotide sequence ID" value="NZ_JASCRY010000008.1"/>
</dbReference>
<comment type="caution">
    <text evidence="4">The sequence shown here is derived from an EMBL/GenBank/DDBJ whole genome shotgun (WGS) entry which is preliminary data.</text>
</comment>
<feature type="chain" id="PRO_5043566286" evidence="3">
    <location>
        <begin position="22"/>
        <end position="425"/>
    </location>
</feature>
<dbReference type="InterPro" id="IPR021884">
    <property type="entry name" value="Ice-bd_prot"/>
</dbReference>
<evidence type="ECO:0000313" key="5">
    <source>
        <dbReference type="Proteomes" id="UP001228643"/>
    </source>
</evidence>
<evidence type="ECO:0000256" key="1">
    <source>
        <dbReference type="ARBA" id="ARBA00005445"/>
    </source>
</evidence>
<sequence>MQDIGKLLLLLLLANWQISNAQVGIGTINPDTSSILDLTSNSQGILTPRMTTEQRNLISSPANGLLIYNTTTSGFNYYDDGWKDYGTYAKYYSTNGVGDIGTKSNIDMALPYISISPAPGKYSVSFDSQFTNNIMIIAANTDTLLADFFLAYNQLEIRPATNTSRINFGNETISPGKYSVASAIEISGSLTLDAGGDPNALFIFKANGDLNMVAGTTIILKNGALPENVFWVAEGAIGIGDNTIAKGILISHGYAIAVGNASTLDGKMLTNAGAIAFGVGTCTTPSKESSIISLGSLSTFVAFTGSGAINNTGASVYNGNIASGLGATTSLAAATVNGTIFPPGNTPETNSGYSNENTIATFSIYQGGVLIPNSIRKLKCNSNRSNLSLQTIVDVVSGQTIDVKWNISSGTLALGNRILTLTSVK</sequence>
<dbReference type="EMBL" id="JASCRY010000008">
    <property type="protein sequence ID" value="MDI5951284.1"/>
    <property type="molecule type" value="Genomic_DNA"/>
</dbReference>
<comment type="similarity">
    <text evidence="1">Belongs to the ice-binding protein family.</text>
</comment>
<evidence type="ECO:0000256" key="2">
    <source>
        <dbReference type="ARBA" id="ARBA00022729"/>
    </source>
</evidence>
<gene>
    <name evidence="4" type="ORF">QLS97_16655</name>
</gene>
<evidence type="ECO:0000313" key="4">
    <source>
        <dbReference type="EMBL" id="MDI5951284.1"/>
    </source>
</evidence>
<keyword evidence="2 3" id="KW-0732">Signal</keyword>
<name>A0AAW6TRN1_9FLAO</name>
<dbReference type="Pfam" id="PF11999">
    <property type="entry name" value="Ice_binding"/>
    <property type="match status" value="1"/>
</dbReference>
<feature type="signal peptide" evidence="3">
    <location>
        <begin position="1"/>
        <end position="21"/>
    </location>
</feature>
<accession>A0AAW6TRN1</accession>
<dbReference type="Proteomes" id="UP001228643">
    <property type="component" value="Unassembled WGS sequence"/>
</dbReference>